<evidence type="ECO:0000313" key="8">
    <source>
        <dbReference type="Proteomes" id="UP000078225"/>
    </source>
</evidence>
<organism evidence="7 8">
    <name type="scientific">Mangrovibacter phragmitis</name>
    <dbReference type="NCBI Taxonomy" id="1691903"/>
    <lineage>
        <taxon>Bacteria</taxon>
        <taxon>Pseudomonadati</taxon>
        <taxon>Pseudomonadota</taxon>
        <taxon>Gammaproteobacteria</taxon>
        <taxon>Enterobacterales</taxon>
        <taxon>Enterobacteriaceae</taxon>
        <taxon>Mangrovibacter</taxon>
    </lineage>
</organism>
<evidence type="ECO:0000256" key="2">
    <source>
        <dbReference type="ARBA" id="ARBA00006671"/>
    </source>
</evidence>
<dbReference type="OrthoDB" id="8586454at2"/>
<dbReference type="Gene3D" id="2.60.40.1090">
    <property type="entry name" value="Fimbrial-type adhesion domain"/>
    <property type="match status" value="1"/>
</dbReference>
<comment type="subcellular location">
    <subcellularLocation>
        <location evidence="1">Fimbrium</location>
    </subcellularLocation>
</comment>
<dbReference type="GO" id="GO:0043709">
    <property type="term" value="P:cell adhesion involved in single-species biofilm formation"/>
    <property type="evidence" value="ECO:0007669"/>
    <property type="project" value="TreeGrafter"/>
</dbReference>
<dbReference type="InterPro" id="IPR036937">
    <property type="entry name" value="Adhesion_dom_fimbrial_sf"/>
</dbReference>
<dbReference type="Pfam" id="PF00419">
    <property type="entry name" value="Fimbrial"/>
    <property type="match status" value="1"/>
</dbReference>
<dbReference type="SUPFAM" id="SSF49401">
    <property type="entry name" value="Bacterial adhesins"/>
    <property type="match status" value="1"/>
</dbReference>
<evidence type="ECO:0000256" key="3">
    <source>
        <dbReference type="ARBA" id="ARBA00022729"/>
    </source>
</evidence>
<evidence type="ECO:0000259" key="6">
    <source>
        <dbReference type="Pfam" id="PF00419"/>
    </source>
</evidence>
<dbReference type="PANTHER" id="PTHR33420">
    <property type="entry name" value="FIMBRIAL SUBUNIT ELFA-RELATED"/>
    <property type="match status" value="1"/>
</dbReference>
<comment type="similarity">
    <text evidence="2">Belongs to the fimbrial protein family.</text>
</comment>
<dbReference type="RefSeq" id="WP_064598445.1">
    <property type="nucleotide sequence ID" value="NZ_CP134782.1"/>
</dbReference>
<name>A0A1B7L2D4_9ENTR</name>
<comment type="caution">
    <text evidence="7">The sequence shown here is derived from an EMBL/GenBank/DDBJ whole genome shotgun (WGS) entry which is preliminary data.</text>
</comment>
<dbReference type="AlphaFoldDB" id="A0A1B7L2D4"/>
<accession>A0A1B7L2D4</accession>
<evidence type="ECO:0000313" key="7">
    <source>
        <dbReference type="EMBL" id="OAT76456.1"/>
    </source>
</evidence>
<dbReference type="PANTHER" id="PTHR33420:SF12">
    <property type="entry name" value="FIMBRIN-LIKE PROTEIN FIMI-RELATED"/>
    <property type="match status" value="1"/>
</dbReference>
<dbReference type="InterPro" id="IPR050263">
    <property type="entry name" value="Bact_Fimbrial_Adh_Pro"/>
</dbReference>
<evidence type="ECO:0000256" key="1">
    <source>
        <dbReference type="ARBA" id="ARBA00004561"/>
    </source>
</evidence>
<gene>
    <name evidence="7" type="ORF">A9B99_09080</name>
</gene>
<dbReference type="STRING" id="1691903.A9B99_09080"/>
<sequence length="181" mass="18493">MKKTLLAAIMVPTLFVASQSFADEGDGPTPINVNGGVVQFSGSIVNSPCSISTGTQSQTVELGQYRAADFKNIGDTSPATGFNITLKDCSVDSYSNVAVSFNGNAASNDTLAVEGGADGVGIQIVKDGKALAVNGNGSTDPTDLIEGADNNIYFQAQYVSIASTVTAGAANAVADFILHYK</sequence>
<reference evidence="8" key="1">
    <citation type="submission" date="2016-05" db="EMBL/GenBank/DDBJ databases">
        <authorList>
            <person name="Behera P."/>
            <person name="Vaishampayan P."/>
            <person name="Singh N."/>
            <person name="Raina V."/>
            <person name="Suar M."/>
            <person name="Pattnaik A."/>
            <person name="Rastogi G."/>
        </authorList>
    </citation>
    <scope>NUCLEOTIDE SEQUENCE [LARGE SCALE GENOMIC DNA]</scope>
    <source>
        <strain evidence="8">MP23</strain>
    </source>
</reference>
<evidence type="ECO:0000256" key="5">
    <source>
        <dbReference type="SAM" id="SignalP"/>
    </source>
</evidence>
<feature type="chain" id="PRO_5008596629" description="Fimbrial-type adhesion domain-containing protein" evidence="5">
    <location>
        <begin position="23"/>
        <end position="181"/>
    </location>
</feature>
<evidence type="ECO:0000256" key="4">
    <source>
        <dbReference type="ARBA" id="ARBA00023263"/>
    </source>
</evidence>
<feature type="signal peptide" evidence="5">
    <location>
        <begin position="1"/>
        <end position="22"/>
    </location>
</feature>
<proteinExistence type="inferred from homology"/>
<keyword evidence="8" id="KW-1185">Reference proteome</keyword>
<dbReference type="EMBL" id="LYRP01000022">
    <property type="protein sequence ID" value="OAT76456.1"/>
    <property type="molecule type" value="Genomic_DNA"/>
</dbReference>
<dbReference type="Proteomes" id="UP000078225">
    <property type="component" value="Unassembled WGS sequence"/>
</dbReference>
<feature type="domain" description="Fimbrial-type adhesion" evidence="6">
    <location>
        <begin position="39"/>
        <end position="181"/>
    </location>
</feature>
<keyword evidence="4" id="KW-0281">Fimbrium</keyword>
<keyword evidence="3 5" id="KW-0732">Signal</keyword>
<dbReference type="GO" id="GO:0009289">
    <property type="term" value="C:pilus"/>
    <property type="evidence" value="ECO:0007669"/>
    <property type="project" value="UniProtKB-SubCell"/>
</dbReference>
<protein>
    <recommendedName>
        <fullName evidence="6">Fimbrial-type adhesion domain-containing protein</fullName>
    </recommendedName>
</protein>
<dbReference type="InterPro" id="IPR000259">
    <property type="entry name" value="Adhesion_dom_fimbrial"/>
</dbReference>
<dbReference type="InterPro" id="IPR008966">
    <property type="entry name" value="Adhesion_dom_sf"/>
</dbReference>